<dbReference type="RefSeq" id="WP_219872400.1">
    <property type="nucleotide sequence ID" value="NZ_JAHZIJ010000005.1"/>
</dbReference>
<evidence type="ECO:0000313" key="3">
    <source>
        <dbReference type="EMBL" id="MBW7475170.1"/>
    </source>
</evidence>
<dbReference type="EMBL" id="JAHZIJ010000005">
    <property type="protein sequence ID" value="MBW7475170.1"/>
    <property type="molecule type" value="Genomic_DNA"/>
</dbReference>
<evidence type="ECO:0000256" key="2">
    <source>
        <dbReference type="SAM" id="Phobius"/>
    </source>
</evidence>
<protein>
    <submittedName>
        <fullName evidence="3">Uncharacterized protein</fullName>
    </submittedName>
</protein>
<gene>
    <name evidence="3" type="ORF">K0T92_10460</name>
</gene>
<keyword evidence="2" id="KW-0812">Transmembrane</keyword>
<accession>A0ABS7D5K5</accession>
<evidence type="ECO:0000256" key="1">
    <source>
        <dbReference type="SAM" id="MobiDB-lite"/>
    </source>
</evidence>
<comment type="caution">
    <text evidence="3">The sequence shown here is derived from an EMBL/GenBank/DDBJ whole genome shotgun (WGS) entry which is preliminary data.</text>
</comment>
<proteinExistence type="predicted"/>
<dbReference type="Proteomes" id="UP000812277">
    <property type="component" value="Unassembled WGS sequence"/>
</dbReference>
<name>A0ABS7D5K5_9BACL</name>
<feature type="transmembrane region" description="Helical" evidence="2">
    <location>
        <begin position="58"/>
        <end position="80"/>
    </location>
</feature>
<keyword evidence="2" id="KW-0472">Membrane</keyword>
<keyword evidence="4" id="KW-1185">Reference proteome</keyword>
<feature type="region of interest" description="Disordered" evidence="1">
    <location>
        <begin position="1"/>
        <end position="26"/>
    </location>
</feature>
<sequence length="81" mass="8937">MKIKDNSSSNHIHTSQPASELISEKNSTNEHLLPQQIIEGGGPPARVQLNMLPRPVRWFAYLLMAIAVIMAGSVAIVSFFH</sequence>
<organism evidence="3 4">
    <name type="scientific">Paenibacillus oenotherae</name>
    <dbReference type="NCBI Taxonomy" id="1435645"/>
    <lineage>
        <taxon>Bacteria</taxon>
        <taxon>Bacillati</taxon>
        <taxon>Bacillota</taxon>
        <taxon>Bacilli</taxon>
        <taxon>Bacillales</taxon>
        <taxon>Paenibacillaceae</taxon>
        <taxon>Paenibacillus</taxon>
    </lineage>
</organism>
<keyword evidence="2" id="KW-1133">Transmembrane helix</keyword>
<evidence type="ECO:0000313" key="4">
    <source>
        <dbReference type="Proteomes" id="UP000812277"/>
    </source>
</evidence>
<reference evidence="3 4" key="1">
    <citation type="submission" date="2021-07" db="EMBL/GenBank/DDBJ databases">
        <title>Paenibacillus radiodurans sp. nov., isolated from the southeastern edge of Tengger Desert.</title>
        <authorList>
            <person name="Zhang G."/>
        </authorList>
    </citation>
    <scope>NUCLEOTIDE SEQUENCE [LARGE SCALE GENOMIC DNA]</scope>
    <source>
        <strain evidence="3 4">DT7-4</strain>
    </source>
</reference>